<evidence type="ECO:0000256" key="3">
    <source>
        <dbReference type="ARBA" id="ARBA00022824"/>
    </source>
</evidence>
<dbReference type="GO" id="GO:0004497">
    <property type="term" value="F:monooxygenase activity"/>
    <property type="evidence" value="ECO:0007669"/>
    <property type="project" value="UniProtKB-KW"/>
</dbReference>
<feature type="binding site" description="axial binding residue" evidence="5">
    <location>
        <position position="426"/>
    </location>
    <ligand>
        <name>heme</name>
        <dbReference type="ChEBI" id="CHEBI:30413"/>
    </ligand>
    <ligandPart>
        <name>Fe</name>
        <dbReference type="ChEBI" id="CHEBI:18248"/>
    </ligandPart>
</feature>
<dbReference type="PRINTS" id="PR00385">
    <property type="entry name" value="P450"/>
</dbReference>
<dbReference type="EMBL" id="BLXT01007309">
    <property type="protein sequence ID" value="GFO38079.1"/>
    <property type="molecule type" value="Genomic_DNA"/>
</dbReference>
<keyword evidence="6" id="KW-0503">Monooxygenase</keyword>
<name>A0AAV4D1H8_9GAST</name>
<comment type="caution">
    <text evidence="7">The sequence shown here is derived from an EMBL/GenBank/DDBJ whole genome shotgun (WGS) entry which is preliminary data.</text>
</comment>
<sequence>MTDYGQYSDSVRPDPSPQVIVWRTTEYEWHLQTLGLAKEYPDIFVLWLAFKPQLVIHKAEYAEVILNGMKHIDKSPDYKFLHPWLGTGLLTSTGDKWKSRRRMLTPTFHFNILHDFLHVFNKKSHILVEKLKDKAEKGGQFNLFQDIALCALDIILETAMGKVINAQSADSEYVHAVYRMSNLTDIRMRQPWMWPDILFNLSGPGREYDEKLKILHDFTNSVISDRLKDFDSIKSEMIRQEMSGEAGIGLRDKKVRLAFLDMLIFMSDNLTKLSFEDIREEVDTFMFGGHDTTAAGMNWAIHLIGADPECQAKVHEEIDSVFGQDDRDPTMEDLKELKYLECCIKEALRLFPSVPVFARTASEDIRLGKYTIPKDTSVLLLTPALHRDANVFPDPEAFIPERFLLENSRNRHPYSYVPFSAGPRNCIGQKFALLEEKTVLCHLFRKFTVKSCQTREELRPGSGGSPGMAVGYQIRGPGLESQSGPNQFIIAPLCPNST</sequence>
<evidence type="ECO:0000313" key="7">
    <source>
        <dbReference type="EMBL" id="GFO38079.1"/>
    </source>
</evidence>
<dbReference type="InterPro" id="IPR001128">
    <property type="entry name" value="Cyt_P450"/>
</dbReference>
<protein>
    <submittedName>
        <fullName evidence="7">Cytochrome p450 4v2</fullName>
    </submittedName>
</protein>
<keyword evidence="5 6" id="KW-0408">Iron</keyword>
<evidence type="ECO:0000313" key="8">
    <source>
        <dbReference type="Proteomes" id="UP000735302"/>
    </source>
</evidence>
<dbReference type="Pfam" id="PF00067">
    <property type="entry name" value="p450"/>
    <property type="match status" value="1"/>
</dbReference>
<keyword evidence="5 6" id="KW-0479">Metal-binding</keyword>
<dbReference type="GO" id="GO:0005789">
    <property type="term" value="C:endoplasmic reticulum membrane"/>
    <property type="evidence" value="ECO:0007669"/>
    <property type="project" value="UniProtKB-SubCell"/>
</dbReference>
<dbReference type="SUPFAM" id="SSF48264">
    <property type="entry name" value="Cytochrome P450"/>
    <property type="match status" value="1"/>
</dbReference>
<keyword evidence="8" id="KW-1185">Reference proteome</keyword>
<evidence type="ECO:0000256" key="2">
    <source>
        <dbReference type="ARBA" id="ARBA00010617"/>
    </source>
</evidence>
<keyword evidence="5 6" id="KW-0349">Heme</keyword>
<dbReference type="InterPro" id="IPR050196">
    <property type="entry name" value="Cytochrome_P450_Monoox"/>
</dbReference>
<dbReference type="PANTHER" id="PTHR24291">
    <property type="entry name" value="CYTOCHROME P450 FAMILY 4"/>
    <property type="match status" value="1"/>
</dbReference>
<evidence type="ECO:0000256" key="6">
    <source>
        <dbReference type="RuleBase" id="RU000461"/>
    </source>
</evidence>
<keyword evidence="3" id="KW-0256">Endoplasmic reticulum</keyword>
<dbReference type="InterPro" id="IPR002401">
    <property type="entry name" value="Cyt_P450_E_grp-I"/>
</dbReference>
<dbReference type="GO" id="GO:0005506">
    <property type="term" value="F:iron ion binding"/>
    <property type="evidence" value="ECO:0007669"/>
    <property type="project" value="InterPro"/>
</dbReference>
<comment type="cofactor">
    <cofactor evidence="5">
        <name>heme</name>
        <dbReference type="ChEBI" id="CHEBI:30413"/>
    </cofactor>
</comment>
<dbReference type="GO" id="GO:0020037">
    <property type="term" value="F:heme binding"/>
    <property type="evidence" value="ECO:0007669"/>
    <property type="project" value="InterPro"/>
</dbReference>
<accession>A0AAV4D1H8</accession>
<gene>
    <name evidence="7" type="ORF">PoB_006458400</name>
</gene>
<dbReference type="InterPro" id="IPR036396">
    <property type="entry name" value="Cyt_P450_sf"/>
</dbReference>
<keyword evidence="4" id="KW-0472">Membrane</keyword>
<comment type="subcellular location">
    <subcellularLocation>
        <location evidence="1">Endoplasmic reticulum membrane</location>
    </subcellularLocation>
</comment>
<comment type="similarity">
    <text evidence="2 6">Belongs to the cytochrome P450 family.</text>
</comment>
<proteinExistence type="inferred from homology"/>
<dbReference type="Proteomes" id="UP000735302">
    <property type="component" value="Unassembled WGS sequence"/>
</dbReference>
<evidence type="ECO:0000256" key="5">
    <source>
        <dbReference type="PIRSR" id="PIRSR602401-1"/>
    </source>
</evidence>
<dbReference type="PANTHER" id="PTHR24291:SF189">
    <property type="entry name" value="CYTOCHROME P450 4C3-RELATED"/>
    <property type="match status" value="1"/>
</dbReference>
<dbReference type="PRINTS" id="PR00463">
    <property type="entry name" value="EP450I"/>
</dbReference>
<dbReference type="PROSITE" id="PS00086">
    <property type="entry name" value="CYTOCHROME_P450"/>
    <property type="match status" value="1"/>
</dbReference>
<reference evidence="7 8" key="1">
    <citation type="journal article" date="2021" name="Elife">
        <title>Chloroplast acquisition without the gene transfer in kleptoplastic sea slugs, Plakobranchus ocellatus.</title>
        <authorList>
            <person name="Maeda T."/>
            <person name="Takahashi S."/>
            <person name="Yoshida T."/>
            <person name="Shimamura S."/>
            <person name="Takaki Y."/>
            <person name="Nagai Y."/>
            <person name="Toyoda A."/>
            <person name="Suzuki Y."/>
            <person name="Arimoto A."/>
            <person name="Ishii H."/>
            <person name="Satoh N."/>
            <person name="Nishiyama T."/>
            <person name="Hasebe M."/>
            <person name="Maruyama T."/>
            <person name="Minagawa J."/>
            <person name="Obokata J."/>
            <person name="Shigenobu S."/>
        </authorList>
    </citation>
    <scope>NUCLEOTIDE SEQUENCE [LARGE SCALE GENOMIC DNA]</scope>
</reference>
<dbReference type="GO" id="GO:0016705">
    <property type="term" value="F:oxidoreductase activity, acting on paired donors, with incorporation or reduction of molecular oxygen"/>
    <property type="evidence" value="ECO:0007669"/>
    <property type="project" value="InterPro"/>
</dbReference>
<dbReference type="AlphaFoldDB" id="A0AAV4D1H8"/>
<organism evidence="7 8">
    <name type="scientific">Plakobranchus ocellatus</name>
    <dbReference type="NCBI Taxonomy" id="259542"/>
    <lineage>
        <taxon>Eukaryota</taxon>
        <taxon>Metazoa</taxon>
        <taxon>Spiralia</taxon>
        <taxon>Lophotrochozoa</taxon>
        <taxon>Mollusca</taxon>
        <taxon>Gastropoda</taxon>
        <taxon>Heterobranchia</taxon>
        <taxon>Euthyneura</taxon>
        <taxon>Panpulmonata</taxon>
        <taxon>Sacoglossa</taxon>
        <taxon>Placobranchoidea</taxon>
        <taxon>Plakobranchidae</taxon>
        <taxon>Plakobranchus</taxon>
    </lineage>
</organism>
<keyword evidence="6" id="KW-0560">Oxidoreductase</keyword>
<evidence type="ECO:0000256" key="1">
    <source>
        <dbReference type="ARBA" id="ARBA00004586"/>
    </source>
</evidence>
<evidence type="ECO:0000256" key="4">
    <source>
        <dbReference type="ARBA" id="ARBA00023136"/>
    </source>
</evidence>
<dbReference type="Gene3D" id="1.10.630.10">
    <property type="entry name" value="Cytochrome P450"/>
    <property type="match status" value="1"/>
</dbReference>
<dbReference type="InterPro" id="IPR017972">
    <property type="entry name" value="Cyt_P450_CS"/>
</dbReference>